<dbReference type="AlphaFoldDB" id="A0A6C0HYI5"/>
<dbReference type="EMBL" id="MN740041">
    <property type="protein sequence ID" value="QHT85226.1"/>
    <property type="molecule type" value="Genomic_DNA"/>
</dbReference>
<organism evidence="1">
    <name type="scientific">viral metagenome</name>
    <dbReference type="NCBI Taxonomy" id="1070528"/>
    <lineage>
        <taxon>unclassified sequences</taxon>
        <taxon>metagenomes</taxon>
        <taxon>organismal metagenomes</taxon>
    </lineage>
</organism>
<proteinExistence type="predicted"/>
<name>A0A6C0HYI5_9ZZZZ</name>
<sequence length="36" mass="3938">MGVVGAEPLPGEAGSFKGGVEPWFHKIDMNTFRYNV</sequence>
<evidence type="ECO:0000313" key="1">
    <source>
        <dbReference type="EMBL" id="QHT85226.1"/>
    </source>
</evidence>
<protein>
    <submittedName>
        <fullName evidence="1">Uncharacterized protein</fullName>
    </submittedName>
</protein>
<reference evidence="1" key="1">
    <citation type="journal article" date="2020" name="Nature">
        <title>Giant virus diversity and host interactions through global metagenomics.</title>
        <authorList>
            <person name="Schulz F."/>
            <person name="Roux S."/>
            <person name="Paez-Espino D."/>
            <person name="Jungbluth S."/>
            <person name="Walsh D.A."/>
            <person name="Denef V.J."/>
            <person name="McMahon K.D."/>
            <person name="Konstantinidis K.T."/>
            <person name="Eloe-Fadrosh E.A."/>
            <person name="Kyrpides N.C."/>
            <person name="Woyke T."/>
        </authorList>
    </citation>
    <scope>NUCLEOTIDE SEQUENCE</scope>
    <source>
        <strain evidence="1">GVMAG-M-3300023184-17</strain>
    </source>
</reference>
<accession>A0A6C0HYI5</accession>